<dbReference type="GO" id="GO:0008236">
    <property type="term" value="F:serine-type peptidase activity"/>
    <property type="evidence" value="ECO:0007669"/>
    <property type="project" value="InterPro"/>
</dbReference>
<evidence type="ECO:0000313" key="2">
    <source>
        <dbReference type="EMBL" id="MCW3789235.1"/>
    </source>
</evidence>
<accession>A0AAE3M9U3</accession>
<gene>
    <name evidence="2" type="ORF">OM075_22415</name>
</gene>
<feature type="domain" description="Tail specific protease" evidence="1">
    <location>
        <begin position="177"/>
        <end position="384"/>
    </location>
</feature>
<comment type="caution">
    <text evidence="2">The sequence shown here is derived from an EMBL/GenBank/DDBJ whole genome shotgun (WGS) entry which is preliminary data.</text>
</comment>
<evidence type="ECO:0000313" key="3">
    <source>
        <dbReference type="Proteomes" id="UP001209229"/>
    </source>
</evidence>
<dbReference type="PANTHER" id="PTHR32060:SF22">
    <property type="entry name" value="CARBOXYL-TERMINAL-PROCESSING PEPTIDASE 3, CHLOROPLASTIC"/>
    <property type="match status" value="1"/>
</dbReference>
<keyword evidence="3" id="KW-1185">Reference proteome</keyword>
<dbReference type="GO" id="GO:0004175">
    <property type="term" value="F:endopeptidase activity"/>
    <property type="evidence" value="ECO:0007669"/>
    <property type="project" value="TreeGrafter"/>
</dbReference>
<name>A0AAE3M9U3_9BACT</name>
<dbReference type="RefSeq" id="WP_301192793.1">
    <property type="nucleotide sequence ID" value="NZ_JAPDPJ010000091.1"/>
</dbReference>
<proteinExistence type="predicted"/>
<dbReference type="GO" id="GO:0006508">
    <property type="term" value="P:proteolysis"/>
    <property type="evidence" value="ECO:0007669"/>
    <property type="project" value="InterPro"/>
</dbReference>
<sequence length="405" mass="46308">MIKIIVLFALMISVYTTINAKEKIVKQLTTDQKLAEFDSLFIQLKDVFPYFGVNERRHGVDWLANYQLYRDKIAHTSNDKEYLAQIDSIMRDLNSVHADIYPTRAYKYYLHAYRFANMLTFGAFKGYTRELRKSVAKENYSYWQALYKELHPPKVKTDLNLKEDPNVRCELNEDSSIAVIKIKSFDFELKKTDKDVILGFYNQLDGYKNLIIDIQGNGGGFSGYWQDVLVPFLSDTTITYKGNLAYKDTPKLLNFIKADKNGEEYHLDSIQYPKLPPEVIHDNYAFSTLDFNIKPDKKSANYKGNIYLLVDHNNYSSTEAFVNFCKVTGFATVVGETTGGDGIGSDPFMFTLPISGIVVRYPAIMGLNPDGSSNDEFGTTPDIILNGSSKSERFKELNDYIMNHN</sequence>
<dbReference type="InterPro" id="IPR029045">
    <property type="entry name" value="ClpP/crotonase-like_dom_sf"/>
</dbReference>
<dbReference type="Proteomes" id="UP001209229">
    <property type="component" value="Unassembled WGS sequence"/>
</dbReference>
<dbReference type="AlphaFoldDB" id="A0AAE3M9U3"/>
<dbReference type="PANTHER" id="PTHR32060">
    <property type="entry name" value="TAIL-SPECIFIC PROTEASE"/>
    <property type="match status" value="1"/>
</dbReference>
<dbReference type="SUPFAM" id="SSF52096">
    <property type="entry name" value="ClpP/crotonase"/>
    <property type="match status" value="1"/>
</dbReference>
<organism evidence="2 3">
    <name type="scientific">Plebeiibacterium sediminum</name>
    <dbReference type="NCBI Taxonomy" id="2992112"/>
    <lineage>
        <taxon>Bacteria</taxon>
        <taxon>Pseudomonadati</taxon>
        <taxon>Bacteroidota</taxon>
        <taxon>Bacteroidia</taxon>
        <taxon>Marinilabiliales</taxon>
        <taxon>Marinilabiliaceae</taxon>
        <taxon>Plebeiibacterium</taxon>
    </lineage>
</organism>
<protein>
    <submittedName>
        <fullName evidence="2">S41 family peptidase</fullName>
    </submittedName>
</protein>
<evidence type="ECO:0000259" key="1">
    <source>
        <dbReference type="Pfam" id="PF03572"/>
    </source>
</evidence>
<dbReference type="EMBL" id="JAPDPJ010000091">
    <property type="protein sequence ID" value="MCW3789235.1"/>
    <property type="molecule type" value="Genomic_DNA"/>
</dbReference>
<dbReference type="Gene3D" id="3.30.750.44">
    <property type="match status" value="1"/>
</dbReference>
<reference evidence="2" key="1">
    <citation type="submission" date="2022-10" db="EMBL/GenBank/DDBJ databases">
        <authorList>
            <person name="Yu W.X."/>
        </authorList>
    </citation>
    <scope>NUCLEOTIDE SEQUENCE</scope>
    <source>
        <strain evidence="2">AAT</strain>
    </source>
</reference>
<dbReference type="InterPro" id="IPR005151">
    <property type="entry name" value="Tail-specific_protease"/>
</dbReference>
<dbReference type="Gene3D" id="3.90.226.10">
    <property type="entry name" value="2-enoyl-CoA Hydratase, Chain A, domain 1"/>
    <property type="match status" value="1"/>
</dbReference>
<dbReference type="Pfam" id="PF03572">
    <property type="entry name" value="Peptidase_S41"/>
    <property type="match status" value="1"/>
</dbReference>